<reference evidence="1" key="1">
    <citation type="journal article" date="2021" name="Viruses">
        <title>Novel Viruses That Lyse Plant and Human Strains of Kosakonia cowanii.</title>
        <authorList>
            <person name="Petrzik K."/>
            <person name="Brazdova S."/>
            <person name="Krawczyk K."/>
        </authorList>
    </citation>
    <scope>NUCLEOTIDE SEQUENCE</scope>
</reference>
<dbReference type="RefSeq" id="YP_010676720.1">
    <property type="nucleotide sequence ID" value="NC_071015.1"/>
</dbReference>
<name>A0AAE7WF40_9CAUD</name>
<dbReference type="GeneID" id="77953085"/>
<accession>A0AAE7WF40</accession>
<dbReference type="EMBL" id="MZ348422">
    <property type="protein sequence ID" value="QYN79908.1"/>
    <property type="molecule type" value="Genomic_DNA"/>
</dbReference>
<dbReference type="KEGG" id="vg:77953085"/>
<protein>
    <submittedName>
        <fullName evidence="1">Adhesin</fullName>
    </submittedName>
</protein>
<dbReference type="Proteomes" id="UP000828443">
    <property type="component" value="Segment"/>
</dbReference>
<evidence type="ECO:0000313" key="2">
    <source>
        <dbReference type="Proteomes" id="UP000828443"/>
    </source>
</evidence>
<organism evidence="1 2">
    <name type="scientific">Kosakonia phage Kc263</name>
    <dbReference type="NCBI Taxonomy" id="2863194"/>
    <lineage>
        <taxon>Viruses</taxon>
        <taxon>Duplodnaviria</taxon>
        <taxon>Heunggongvirae</taxon>
        <taxon>Uroviricota</taxon>
        <taxon>Caudoviricetes</taxon>
        <taxon>Chimalliviridae</taxon>
        <taxon>Branisovskavirus</taxon>
        <taxon>Branisovskavirus Kc263</taxon>
    </lineage>
</organism>
<proteinExistence type="predicted"/>
<sequence>MKNVLIAFAIMTSVLSFSGNAATDPLELVGDRCAPGDVLFYGQTTNHKKEVLVCQWNTNIFYQFGKIGQNPEKNIKLDVSEVNVLTDDNQSTRGEYLMIRSGDTIYQVGQGTDVPSDYTYGLIKVIQYGKGPLAEILLDDSTVVNGIHSNFVKQGQ</sequence>
<evidence type="ECO:0000313" key="1">
    <source>
        <dbReference type="EMBL" id="QYN79908.1"/>
    </source>
</evidence>
<keyword evidence="2" id="KW-1185">Reference proteome</keyword>